<gene>
    <name evidence="2" type="ORF">FIM25_04740</name>
</gene>
<evidence type="ECO:0000259" key="1">
    <source>
        <dbReference type="Pfam" id="PF07238"/>
    </source>
</evidence>
<accession>A0A5Q4VCG2</accession>
<dbReference type="SUPFAM" id="SSF141371">
    <property type="entry name" value="PilZ domain-like"/>
    <property type="match status" value="1"/>
</dbReference>
<evidence type="ECO:0000313" key="2">
    <source>
        <dbReference type="EMBL" id="TYT75394.1"/>
    </source>
</evidence>
<protein>
    <submittedName>
        <fullName evidence="2">PilZ domain-containing protein</fullName>
    </submittedName>
</protein>
<keyword evidence="3" id="KW-1185">Reference proteome</keyword>
<reference evidence="2 3" key="1">
    <citation type="submission" date="2019-06" db="EMBL/GenBank/DDBJ databases">
        <title>Desulfobotulus mexicanus sp. nov., a novel sulfate-reducing bacterium isolated from the sediment of an alkaline crater lake in Mexico.</title>
        <authorList>
            <person name="Hirschler-Rea A."/>
        </authorList>
    </citation>
    <scope>NUCLEOTIDE SEQUENCE [LARGE SCALE GENOMIC DNA]</scope>
    <source>
        <strain evidence="2 3">PAR22N</strain>
    </source>
</reference>
<dbReference type="EMBL" id="VDMB01000004">
    <property type="protein sequence ID" value="TYT75394.1"/>
    <property type="molecule type" value="Genomic_DNA"/>
</dbReference>
<comment type="caution">
    <text evidence="2">The sequence shown here is derived from an EMBL/GenBank/DDBJ whole genome shotgun (WGS) entry which is preliminary data.</text>
</comment>
<proteinExistence type="predicted"/>
<feature type="domain" description="PilZ" evidence="1">
    <location>
        <begin position="54"/>
        <end position="143"/>
    </location>
</feature>
<dbReference type="GO" id="GO:0035438">
    <property type="term" value="F:cyclic-di-GMP binding"/>
    <property type="evidence" value="ECO:0007669"/>
    <property type="project" value="InterPro"/>
</dbReference>
<dbReference type="Proteomes" id="UP000321899">
    <property type="component" value="Unassembled WGS sequence"/>
</dbReference>
<dbReference type="RefSeq" id="WP_139446844.1">
    <property type="nucleotide sequence ID" value="NZ_VDMB01000004.1"/>
</dbReference>
<sequence>MEKLFVKNKQATFICPACGFSALRDVSRFLHIQTSIHIRCLCKNCGHQYRVLLERRSFVRKNTSFTGRYKARNNNQHQGVMTVLDISRSGLKMQILIPQMFSAGDILELEFRLDRGSCPVIQREAIVKNILGKKIIGLEFSSSTHTDALGPYLAFL</sequence>
<dbReference type="AlphaFoldDB" id="A0A5Q4VCG2"/>
<organism evidence="2 3">
    <name type="scientific">Desulfobotulus mexicanus</name>
    <dbReference type="NCBI Taxonomy" id="2586642"/>
    <lineage>
        <taxon>Bacteria</taxon>
        <taxon>Pseudomonadati</taxon>
        <taxon>Thermodesulfobacteriota</taxon>
        <taxon>Desulfobacteria</taxon>
        <taxon>Desulfobacterales</taxon>
        <taxon>Desulfobacteraceae</taxon>
        <taxon>Desulfobotulus</taxon>
    </lineage>
</organism>
<dbReference type="OrthoDB" id="5511523at2"/>
<dbReference type="Gene3D" id="2.40.10.220">
    <property type="entry name" value="predicted glycosyltransferase like domains"/>
    <property type="match status" value="1"/>
</dbReference>
<dbReference type="InterPro" id="IPR009875">
    <property type="entry name" value="PilZ_domain"/>
</dbReference>
<dbReference type="Pfam" id="PF07238">
    <property type="entry name" value="PilZ"/>
    <property type="match status" value="1"/>
</dbReference>
<evidence type="ECO:0000313" key="3">
    <source>
        <dbReference type="Proteomes" id="UP000321899"/>
    </source>
</evidence>
<name>A0A5Q4VCG2_9BACT</name>